<name>T0GQG2_9SPHN</name>
<gene>
    <name evidence="4" type="ORF">L485_00645</name>
</gene>
<dbReference type="Pfam" id="PF04773">
    <property type="entry name" value="FecR"/>
    <property type="match status" value="1"/>
</dbReference>
<feature type="domain" description="FecR N-terminal" evidence="3">
    <location>
        <begin position="15"/>
        <end position="54"/>
    </location>
</feature>
<dbReference type="eggNOG" id="COG3712">
    <property type="taxonomic scope" value="Bacteria"/>
</dbReference>
<dbReference type="GO" id="GO:0016989">
    <property type="term" value="F:sigma factor antagonist activity"/>
    <property type="evidence" value="ECO:0007669"/>
    <property type="project" value="TreeGrafter"/>
</dbReference>
<sequence length="344" mass="37351">MTMNAPMRDNPINERAFEWLVRADGGLSSAEQAELGAWLASDSRHYGAYIRAKAVFNHVGRAKAFAHLPNPDEWPLVAQPGERRTIQTVSAADNDRDDIAPVSRRALLGLASGAVVAGLTVAFFATGQPAEALTFRTRRGEMRDIALTDGTRVALNTESEIRVLFGERLRKVELVGGEALFDVAHEAGRAFVVDAIAFQARAVAASFAIRKIGGVAPQLVVREGAVDLTPANATSLRVSANSRVWVFSGGKVSRHMLTQAELGRELMWREGKIAFEDTPLRYAISAFDRYGSVHIEVDDPAILDHTVTGVFSSDDPMGFAKAVSEVFDLDAVPQGRGIILRKRD</sequence>
<dbReference type="Proteomes" id="UP000015524">
    <property type="component" value="Unassembled WGS sequence"/>
</dbReference>
<dbReference type="Gene3D" id="3.55.50.30">
    <property type="match status" value="1"/>
</dbReference>
<feature type="domain" description="FecR protein" evidence="2">
    <location>
        <begin position="135"/>
        <end position="226"/>
    </location>
</feature>
<dbReference type="PATRIC" id="fig|1114964.3.peg.110"/>
<dbReference type="InterPro" id="IPR012373">
    <property type="entry name" value="Ferrdict_sens_TM"/>
</dbReference>
<protein>
    <recommendedName>
        <fullName evidence="6">FecR protein domain-containing protein</fullName>
    </recommendedName>
</protein>
<evidence type="ECO:0008006" key="6">
    <source>
        <dbReference type="Google" id="ProtNLM"/>
    </source>
</evidence>
<proteinExistence type="predicted"/>
<dbReference type="Gene3D" id="2.60.120.1440">
    <property type="match status" value="1"/>
</dbReference>
<dbReference type="AlphaFoldDB" id="T0GQG2"/>
<keyword evidence="1" id="KW-0812">Transmembrane</keyword>
<comment type="caution">
    <text evidence="4">The sequence shown here is derived from an EMBL/GenBank/DDBJ whole genome shotgun (WGS) entry which is preliminary data.</text>
</comment>
<feature type="transmembrane region" description="Helical" evidence="1">
    <location>
        <begin position="106"/>
        <end position="125"/>
    </location>
</feature>
<keyword evidence="1" id="KW-1133">Transmembrane helix</keyword>
<evidence type="ECO:0000259" key="3">
    <source>
        <dbReference type="Pfam" id="PF16220"/>
    </source>
</evidence>
<dbReference type="OrthoDB" id="7462608at2"/>
<reference evidence="4 5" key="1">
    <citation type="journal article" date="2013" name="Genome Announc.">
        <title>Draft Genome Sequence of a Hexachlorocyclohexane-Degrading Bacterium, Sphingobium baderi Strain LL03T.</title>
        <authorList>
            <person name="Kaur J."/>
            <person name="Verma H."/>
            <person name="Tripathi C."/>
            <person name="Khurana J.P."/>
            <person name="Lal R."/>
        </authorList>
    </citation>
    <scope>NUCLEOTIDE SEQUENCE [LARGE SCALE GENOMIC DNA]</scope>
    <source>
        <strain evidence="4 5">LL03</strain>
    </source>
</reference>
<evidence type="ECO:0000259" key="2">
    <source>
        <dbReference type="Pfam" id="PF04773"/>
    </source>
</evidence>
<dbReference type="PANTHER" id="PTHR30273:SF2">
    <property type="entry name" value="PROTEIN FECR"/>
    <property type="match status" value="1"/>
</dbReference>
<keyword evidence="1" id="KW-0472">Membrane</keyword>
<dbReference type="PANTHER" id="PTHR30273">
    <property type="entry name" value="PERIPLASMIC SIGNAL SENSOR AND SIGMA FACTOR ACTIVATOR FECR-RELATED"/>
    <property type="match status" value="1"/>
</dbReference>
<dbReference type="Pfam" id="PF16220">
    <property type="entry name" value="DUF4880"/>
    <property type="match status" value="1"/>
</dbReference>
<dbReference type="InterPro" id="IPR032623">
    <property type="entry name" value="FecR_N"/>
</dbReference>
<evidence type="ECO:0000313" key="5">
    <source>
        <dbReference type="Proteomes" id="UP000015524"/>
    </source>
</evidence>
<keyword evidence="5" id="KW-1185">Reference proteome</keyword>
<organism evidence="4 5">
    <name type="scientific">Sphingobium baderi LL03</name>
    <dbReference type="NCBI Taxonomy" id="1114964"/>
    <lineage>
        <taxon>Bacteria</taxon>
        <taxon>Pseudomonadati</taxon>
        <taxon>Pseudomonadota</taxon>
        <taxon>Alphaproteobacteria</taxon>
        <taxon>Sphingomonadales</taxon>
        <taxon>Sphingomonadaceae</taxon>
        <taxon>Sphingobium</taxon>
    </lineage>
</organism>
<dbReference type="InterPro" id="IPR006860">
    <property type="entry name" value="FecR"/>
</dbReference>
<accession>T0GQG2</accession>
<evidence type="ECO:0000313" key="4">
    <source>
        <dbReference type="EMBL" id="EQB06171.1"/>
    </source>
</evidence>
<dbReference type="EMBL" id="ATIB01000017">
    <property type="protein sequence ID" value="EQB06171.1"/>
    <property type="molecule type" value="Genomic_DNA"/>
</dbReference>
<evidence type="ECO:0000256" key="1">
    <source>
        <dbReference type="SAM" id="Phobius"/>
    </source>
</evidence>
<dbReference type="PIRSF" id="PIRSF018266">
    <property type="entry name" value="FecR"/>
    <property type="match status" value="1"/>
</dbReference>